<protein>
    <submittedName>
        <fullName evidence="2">Uncharacterized protein</fullName>
    </submittedName>
</protein>
<comment type="caution">
    <text evidence="2">The sequence shown here is derived from an EMBL/GenBank/DDBJ whole genome shotgun (WGS) entry which is preliminary data.</text>
</comment>
<name>A0A7J0FCN3_9ERIC</name>
<organism evidence="2 3">
    <name type="scientific">Actinidia rufa</name>
    <dbReference type="NCBI Taxonomy" id="165716"/>
    <lineage>
        <taxon>Eukaryota</taxon>
        <taxon>Viridiplantae</taxon>
        <taxon>Streptophyta</taxon>
        <taxon>Embryophyta</taxon>
        <taxon>Tracheophyta</taxon>
        <taxon>Spermatophyta</taxon>
        <taxon>Magnoliopsida</taxon>
        <taxon>eudicotyledons</taxon>
        <taxon>Gunneridae</taxon>
        <taxon>Pentapetalae</taxon>
        <taxon>asterids</taxon>
        <taxon>Ericales</taxon>
        <taxon>Actinidiaceae</taxon>
        <taxon>Actinidia</taxon>
    </lineage>
</organism>
<dbReference type="Proteomes" id="UP000585474">
    <property type="component" value="Unassembled WGS sequence"/>
</dbReference>
<dbReference type="AlphaFoldDB" id="A0A7J0FCN3"/>
<proteinExistence type="predicted"/>
<feature type="region of interest" description="Disordered" evidence="1">
    <location>
        <begin position="39"/>
        <end position="92"/>
    </location>
</feature>
<gene>
    <name evidence="2" type="ORF">Acr_10g0010420</name>
</gene>
<evidence type="ECO:0000313" key="3">
    <source>
        <dbReference type="Proteomes" id="UP000585474"/>
    </source>
</evidence>
<sequence length="137" mass="15196">MANTSQALNLEGIHHEMHGIAEQIRIMNEINVRLVQHLAINNPPPPTASLPKDADPSRCSCRSGDQDSQSRHSTGRGHSARIHPHLARKPRDAKDHLAEMTELTSAAISLPPRKLRNWMLGSMPSTPAQMPLLLWMP</sequence>
<feature type="compositionally biased region" description="Basic residues" evidence="1">
    <location>
        <begin position="73"/>
        <end position="88"/>
    </location>
</feature>
<reference evidence="2 3" key="1">
    <citation type="submission" date="2019-07" db="EMBL/GenBank/DDBJ databases">
        <title>De Novo Assembly of kiwifruit Actinidia rufa.</title>
        <authorList>
            <person name="Sugita-Konishi S."/>
            <person name="Sato K."/>
            <person name="Mori E."/>
            <person name="Abe Y."/>
            <person name="Kisaki G."/>
            <person name="Hamano K."/>
            <person name="Suezawa K."/>
            <person name="Otani M."/>
            <person name="Fukuda T."/>
            <person name="Manabe T."/>
            <person name="Gomi K."/>
            <person name="Tabuchi M."/>
            <person name="Akimitsu K."/>
            <person name="Kataoka I."/>
        </authorList>
    </citation>
    <scope>NUCLEOTIDE SEQUENCE [LARGE SCALE GENOMIC DNA]</scope>
    <source>
        <strain evidence="3">cv. Fuchu</strain>
    </source>
</reference>
<keyword evidence="3" id="KW-1185">Reference proteome</keyword>
<evidence type="ECO:0000256" key="1">
    <source>
        <dbReference type="SAM" id="MobiDB-lite"/>
    </source>
</evidence>
<accession>A0A7J0FCN3</accession>
<evidence type="ECO:0000313" key="2">
    <source>
        <dbReference type="EMBL" id="GFY95657.1"/>
    </source>
</evidence>
<dbReference type="EMBL" id="BJWL01000010">
    <property type="protein sequence ID" value="GFY95657.1"/>
    <property type="molecule type" value="Genomic_DNA"/>
</dbReference>